<comment type="subcellular location">
    <subcellularLocation>
        <location evidence="1 9">Cell outer membrane</location>
        <topology evidence="1 9">Multi-pass membrane protein</topology>
    </subcellularLocation>
</comment>
<feature type="domain" description="TonB-dependent receptor-like beta-barrel" evidence="13">
    <location>
        <begin position="317"/>
        <end position="716"/>
    </location>
</feature>
<dbReference type="RefSeq" id="WP_242651359.1">
    <property type="nucleotide sequence ID" value="NZ_FTLW01000003.1"/>
</dbReference>
<evidence type="ECO:0000256" key="6">
    <source>
        <dbReference type="ARBA" id="ARBA00023077"/>
    </source>
</evidence>
<evidence type="ECO:0000256" key="11">
    <source>
        <dbReference type="RuleBase" id="RU003357"/>
    </source>
</evidence>
<evidence type="ECO:0000256" key="5">
    <source>
        <dbReference type="ARBA" id="ARBA00022729"/>
    </source>
</evidence>
<keyword evidence="16" id="KW-1185">Reference proteome</keyword>
<evidence type="ECO:0000313" key="16">
    <source>
        <dbReference type="Proteomes" id="UP000241788"/>
    </source>
</evidence>
<dbReference type="SUPFAM" id="SSF56935">
    <property type="entry name" value="Porins"/>
    <property type="match status" value="1"/>
</dbReference>
<evidence type="ECO:0000259" key="13">
    <source>
        <dbReference type="Pfam" id="PF00593"/>
    </source>
</evidence>
<reference evidence="16" key="1">
    <citation type="submission" date="2017-01" db="EMBL/GenBank/DDBJ databases">
        <authorList>
            <person name="Varghese N."/>
            <person name="Submissions S."/>
        </authorList>
    </citation>
    <scope>NUCLEOTIDE SEQUENCE [LARGE SCALE GENOMIC DNA]</scope>
    <source>
        <strain evidence="16">UM1</strain>
    </source>
</reference>
<evidence type="ECO:0000313" key="15">
    <source>
        <dbReference type="EMBL" id="SIQ51211.1"/>
    </source>
</evidence>
<keyword evidence="7 9" id="KW-0472">Membrane</keyword>
<dbReference type="GO" id="GO:0015344">
    <property type="term" value="F:siderophore uptake transmembrane transporter activity"/>
    <property type="evidence" value="ECO:0007669"/>
    <property type="project" value="TreeGrafter"/>
</dbReference>
<evidence type="ECO:0000256" key="9">
    <source>
        <dbReference type="PROSITE-ProRule" id="PRU01360"/>
    </source>
</evidence>
<proteinExistence type="inferred from homology"/>
<evidence type="ECO:0000256" key="12">
    <source>
        <dbReference type="SAM" id="MobiDB-lite"/>
    </source>
</evidence>
<dbReference type="AlphaFoldDB" id="A0A1N6TD44"/>
<evidence type="ECO:0000256" key="4">
    <source>
        <dbReference type="ARBA" id="ARBA00022692"/>
    </source>
</evidence>
<dbReference type="EMBL" id="FTLW01000003">
    <property type="protein sequence ID" value="SIQ51211.1"/>
    <property type="molecule type" value="Genomic_DNA"/>
</dbReference>
<keyword evidence="6 10" id="KW-0798">TonB box</keyword>
<feature type="region of interest" description="Disordered" evidence="12">
    <location>
        <begin position="288"/>
        <end position="319"/>
    </location>
</feature>
<dbReference type="InterPro" id="IPR000531">
    <property type="entry name" value="Beta-barrel_TonB"/>
</dbReference>
<evidence type="ECO:0000256" key="7">
    <source>
        <dbReference type="ARBA" id="ARBA00023136"/>
    </source>
</evidence>
<dbReference type="GO" id="GO:0044718">
    <property type="term" value="P:siderophore transmembrane transport"/>
    <property type="evidence" value="ECO:0007669"/>
    <property type="project" value="TreeGrafter"/>
</dbReference>
<keyword evidence="4 9" id="KW-0812">Transmembrane</keyword>
<keyword evidence="8 9" id="KW-0998">Cell outer membrane</keyword>
<dbReference type="Gene3D" id="2.40.170.20">
    <property type="entry name" value="TonB-dependent receptor, beta-barrel domain"/>
    <property type="match status" value="1"/>
</dbReference>
<keyword evidence="2 9" id="KW-0813">Transport</keyword>
<dbReference type="InterPro" id="IPR010916">
    <property type="entry name" value="TonB_box_CS"/>
</dbReference>
<name>A0A1N6TD44_9GAMM</name>
<feature type="compositionally biased region" description="Basic and acidic residues" evidence="12">
    <location>
        <begin position="293"/>
        <end position="308"/>
    </location>
</feature>
<dbReference type="GO" id="GO:0009279">
    <property type="term" value="C:cell outer membrane"/>
    <property type="evidence" value="ECO:0007669"/>
    <property type="project" value="UniProtKB-SubCell"/>
</dbReference>
<dbReference type="InterPro" id="IPR039426">
    <property type="entry name" value="TonB-dep_rcpt-like"/>
</dbReference>
<dbReference type="Proteomes" id="UP000241788">
    <property type="component" value="Unassembled WGS sequence"/>
</dbReference>
<organism evidence="15 16">
    <name type="scientific">Solilutibacter tolerans</name>
    <dbReference type="NCBI Taxonomy" id="1604334"/>
    <lineage>
        <taxon>Bacteria</taxon>
        <taxon>Pseudomonadati</taxon>
        <taxon>Pseudomonadota</taxon>
        <taxon>Gammaproteobacteria</taxon>
        <taxon>Lysobacterales</taxon>
        <taxon>Lysobacteraceae</taxon>
        <taxon>Solilutibacter</taxon>
    </lineage>
</organism>
<dbReference type="Pfam" id="PF07715">
    <property type="entry name" value="Plug"/>
    <property type="match status" value="1"/>
</dbReference>
<gene>
    <name evidence="15" type="ORF">SAMN05421546_1338</name>
</gene>
<protein>
    <submittedName>
        <fullName evidence="15">Iron complex outermembrane recepter protein</fullName>
    </submittedName>
</protein>
<dbReference type="InterPro" id="IPR036942">
    <property type="entry name" value="Beta-barrel_TonB_sf"/>
</dbReference>
<dbReference type="InterPro" id="IPR037066">
    <property type="entry name" value="Plug_dom_sf"/>
</dbReference>
<feature type="domain" description="TonB-dependent receptor plug" evidence="14">
    <location>
        <begin position="64"/>
        <end position="165"/>
    </location>
</feature>
<evidence type="ECO:0000256" key="10">
    <source>
        <dbReference type="PROSITE-ProRule" id="PRU10143"/>
    </source>
</evidence>
<feature type="short sequence motif" description="TonB box" evidence="10">
    <location>
        <begin position="48"/>
        <end position="54"/>
    </location>
</feature>
<dbReference type="PROSITE" id="PS00430">
    <property type="entry name" value="TONB_DEPENDENT_REC_1"/>
    <property type="match status" value="1"/>
</dbReference>
<comment type="similarity">
    <text evidence="9 11">Belongs to the TonB-dependent receptor family.</text>
</comment>
<sequence length="747" mass="80961">MMAFVHIPHPSHHPLARALWLALALPTVTLAQESPQDPHRQDPHQLDSVVVTASPLHQTADTLVRPVEVLAGEKLDEAKTNTLGQTLERSPGIQSSSFGPGVGRPVIRGLNGARVQVVSDGMGSGDVSTLSADHAVSIEPFLADRIEVMKGPATLLYGSGAIGGAVNVVDGRTPDALPEEPFGGRMELRTGSNGDERTGMFRVEGSTQTTGSGFVFHADGLLRESNDIDIPGFAESQARLDAEGETPDPATRGKLPNSAVSTATGAFGVTWVGERGHVGVSSSLFETRYGVPGHEHDDGDHAHDHDDDHGEDEAEDEGGVRIGLDQRRHTLHGGMNDIGIFKTLRFKYAQTDYTHTEYENGVVGTVFDNRTDEARLELVHGDVAGWQGAFGLQGGKRDFDAKGDEAFVPPTRSRDVGVFWIGQREIGPVQIEVGARHDQSSIDSDAIDVLPDRLTSRDFKTNHFSGGLRWNLSDQLHLKLGIDRSQRAPSAEELYSNGLHVATSNIEIGDDALSPETAQRAELGIGWRNERVRVEASAWVARYADYMHLSPLLELEDDGHLHPISEDGMPIQVWNQGDARFHGVEIESELTLFDTDRGHLDVRVFGDSVRGKLNGGDLQERAVAVLHGDHTHHYEGVLATGGNLPRIAPSRVGGELRWEATDWRASLGAIRTLKQSRTAVGETPTPGYTLVDAHFAWHGDTAAGNGWEVFVDGHNLLDEEARPHTSFLKDLAPLPGRGFIGGVRLFF</sequence>
<dbReference type="STRING" id="1604334.SAMN05421546_1338"/>
<keyword evidence="5" id="KW-0732">Signal</keyword>
<dbReference type="PANTHER" id="PTHR30069">
    <property type="entry name" value="TONB-DEPENDENT OUTER MEMBRANE RECEPTOR"/>
    <property type="match status" value="1"/>
</dbReference>
<dbReference type="PROSITE" id="PS52016">
    <property type="entry name" value="TONB_DEPENDENT_REC_3"/>
    <property type="match status" value="1"/>
</dbReference>
<accession>A0A1N6TD44</accession>
<dbReference type="Gene3D" id="2.170.130.10">
    <property type="entry name" value="TonB-dependent receptor, plug domain"/>
    <property type="match status" value="1"/>
</dbReference>
<evidence type="ECO:0000259" key="14">
    <source>
        <dbReference type="Pfam" id="PF07715"/>
    </source>
</evidence>
<keyword evidence="3 9" id="KW-1134">Transmembrane beta strand</keyword>
<dbReference type="PANTHER" id="PTHR30069:SF40">
    <property type="entry name" value="TONB-DEPENDENT RECEPTOR NMB0964-RELATED"/>
    <property type="match status" value="1"/>
</dbReference>
<feature type="region of interest" description="Disordered" evidence="12">
    <location>
        <begin position="240"/>
        <end position="259"/>
    </location>
</feature>
<evidence type="ECO:0000256" key="8">
    <source>
        <dbReference type="ARBA" id="ARBA00023237"/>
    </source>
</evidence>
<evidence type="ECO:0000256" key="1">
    <source>
        <dbReference type="ARBA" id="ARBA00004571"/>
    </source>
</evidence>
<evidence type="ECO:0000256" key="2">
    <source>
        <dbReference type="ARBA" id="ARBA00022448"/>
    </source>
</evidence>
<dbReference type="Pfam" id="PF00593">
    <property type="entry name" value="TonB_dep_Rec_b-barrel"/>
    <property type="match status" value="1"/>
</dbReference>
<dbReference type="InterPro" id="IPR012910">
    <property type="entry name" value="Plug_dom"/>
</dbReference>
<evidence type="ECO:0000256" key="3">
    <source>
        <dbReference type="ARBA" id="ARBA00022452"/>
    </source>
</evidence>